<sequence length="279" mass="30716">MRTEEWEQLGARDRYLAVVRGYALSRREQPVLSHDSAAVAWGLPHVGPQPHEVHIANDDPRGGRARAGVRAHLMRLEPDDVTTVDGVLVTSLRRTIVDLAATASVMTAVSAIDHVLHVDRRGVARTEVTREELLELLGAALPLRGSVRALARIEFGESGAANAGESTSRVTLAHIGAPAPILQRTFVTELGEFDTDFYFEEADTAAELDGKQKYLDPAFRSGRSAERVVYDEKLREDAIRRRVRAFLRWGMAAGMNRDTLRTLLVSVGVPVGRARPRIS</sequence>
<accession>A0A387B225</accession>
<evidence type="ECO:0000313" key="2">
    <source>
        <dbReference type="Proteomes" id="UP000278886"/>
    </source>
</evidence>
<organism evidence="1 2">
    <name type="scientific">Protaetiibacter intestinalis</name>
    <dbReference type="NCBI Taxonomy" id="2419774"/>
    <lineage>
        <taxon>Bacteria</taxon>
        <taxon>Bacillati</taxon>
        <taxon>Actinomycetota</taxon>
        <taxon>Actinomycetes</taxon>
        <taxon>Micrococcales</taxon>
        <taxon>Microbacteriaceae</taxon>
        <taxon>Protaetiibacter</taxon>
    </lineage>
</organism>
<keyword evidence="2" id="KW-1185">Reference proteome</keyword>
<dbReference type="EMBL" id="CP032630">
    <property type="protein sequence ID" value="AYF97564.1"/>
    <property type="molecule type" value="Genomic_DNA"/>
</dbReference>
<evidence type="ECO:0000313" key="1">
    <source>
        <dbReference type="EMBL" id="AYF97564.1"/>
    </source>
</evidence>
<gene>
    <name evidence="1" type="ORF">D7I47_04340</name>
</gene>
<dbReference type="Proteomes" id="UP000278886">
    <property type="component" value="Chromosome"/>
</dbReference>
<evidence type="ECO:0008006" key="3">
    <source>
        <dbReference type="Google" id="ProtNLM"/>
    </source>
</evidence>
<proteinExistence type="predicted"/>
<protein>
    <recommendedName>
        <fullName evidence="3">AbiEi antitoxin C-terminal domain-containing protein</fullName>
    </recommendedName>
</protein>
<dbReference type="RefSeq" id="WP_120761913.1">
    <property type="nucleotide sequence ID" value="NZ_CP032630.1"/>
</dbReference>
<reference evidence="2" key="1">
    <citation type="submission" date="2018-09" db="EMBL/GenBank/DDBJ databases">
        <title>Genome sequencing of strain 2DFWR-13.</title>
        <authorList>
            <person name="Heo J."/>
            <person name="Kim S.-J."/>
            <person name="Kwon S.-W."/>
        </authorList>
    </citation>
    <scope>NUCLEOTIDE SEQUENCE [LARGE SCALE GENOMIC DNA]</scope>
    <source>
        <strain evidence="2">2DFWR-13</strain>
    </source>
</reference>
<name>A0A387B225_9MICO</name>
<dbReference type="KEGG" id="lyd:D7I47_04340"/>
<dbReference type="OrthoDB" id="5517693at2"/>
<dbReference type="AlphaFoldDB" id="A0A387B225"/>